<dbReference type="Gene3D" id="3.10.129.10">
    <property type="entry name" value="Hotdog Thioesterase"/>
    <property type="match status" value="1"/>
</dbReference>
<dbReference type="SUPFAM" id="SSF54637">
    <property type="entry name" value="Thioesterase/thiol ester dehydrase-isomerase"/>
    <property type="match status" value="1"/>
</dbReference>
<dbReference type="EMBL" id="JAAKZZ010000983">
    <property type="protein sequence ID" value="NGO73909.1"/>
    <property type="molecule type" value="Genomic_DNA"/>
</dbReference>
<protein>
    <submittedName>
        <fullName evidence="2">MaoC family dehydratase</fullName>
    </submittedName>
</protein>
<dbReference type="InterPro" id="IPR039569">
    <property type="entry name" value="FAS1-like_DH_region"/>
</dbReference>
<dbReference type="AlphaFoldDB" id="A0A6G4X8N3"/>
<feature type="non-terminal residue" evidence="2">
    <location>
        <position position="174"/>
    </location>
</feature>
<dbReference type="Pfam" id="PF13452">
    <property type="entry name" value="FAS1_DH_region"/>
    <property type="match status" value="1"/>
</dbReference>
<dbReference type="RefSeq" id="WP_165303500.1">
    <property type="nucleotide sequence ID" value="NZ_JAAKZZ010000983.1"/>
</dbReference>
<evidence type="ECO:0000313" key="3">
    <source>
        <dbReference type="Proteomes" id="UP000477722"/>
    </source>
</evidence>
<evidence type="ECO:0000313" key="2">
    <source>
        <dbReference type="EMBL" id="NGO73909.1"/>
    </source>
</evidence>
<feature type="domain" description="FAS1-like dehydratase" evidence="1">
    <location>
        <begin position="56"/>
        <end position="150"/>
    </location>
</feature>
<evidence type="ECO:0000259" key="1">
    <source>
        <dbReference type="Pfam" id="PF13452"/>
    </source>
</evidence>
<keyword evidence="3" id="KW-1185">Reference proteome</keyword>
<gene>
    <name evidence="2" type="ORF">G5C65_37460</name>
</gene>
<proteinExistence type="predicted"/>
<reference evidence="2 3" key="1">
    <citation type="submission" date="2020-02" db="EMBL/GenBank/DDBJ databases">
        <title>Whole-genome analyses of novel actinobacteria.</title>
        <authorList>
            <person name="Sahin N."/>
            <person name="Tatar D."/>
        </authorList>
    </citation>
    <scope>NUCLEOTIDE SEQUENCE [LARGE SCALE GENOMIC DNA]</scope>
    <source>
        <strain evidence="2 3">SB3404</strain>
    </source>
</reference>
<dbReference type="Proteomes" id="UP000477722">
    <property type="component" value="Unassembled WGS sequence"/>
</dbReference>
<name>A0A6G4X8N3_9ACTN</name>
<comment type="caution">
    <text evidence="2">The sequence shown here is derived from an EMBL/GenBank/DDBJ whole genome shotgun (WGS) entry which is preliminary data.</text>
</comment>
<dbReference type="InterPro" id="IPR029069">
    <property type="entry name" value="HotDog_dom_sf"/>
</dbReference>
<organism evidence="2 3">
    <name type="scientific">Streptomyces boncukensis</name>
    <dbReference type="NCBI Taxonomy" id="2711219"/>
    <lineage>
        <taxon>Bacteria</taxon>
        <taxon>Bacillati</taxon>
        <taxon>Actinomycetota</taxon>
        <taxon>Actinomycetes</taxon>
        <taxon>Kitasatosporales</taxon>
        <taxon>Streptomycetaceae</taxon>
        <taxon>Streptomyces</taxon>
    </lineage>
</organism>
<sequence>MSPAGTTHGTDELYERLRAHQGRPAAVAGRGRDPVNTPMIRHWCEALRHPAPPDGSAPATMLQVWTMPGLDGMGGARSPAYEALLAALDDAGYTAVVATDCEQEYAQPLRPGDAVAFDGVIESVSPRKTTRLGTGYFVTTRTDIRTATGALAGTHRFRILKYRPERRGQAPPQA</sequence>
<accession>A0A6G4X8N3</accession>